<protein>
    <submittedName>
        <fullName evidence="2">Uncharacterized protein</fullName>
    </submittedName>
</protein>
<proteinExistence type="predicted"/>
<keyword evidence="3" id="KW-1185">Reference proteome</keyword>
<accession>A0A834XYT7</accession>
<evidence type="ECO:0000313" key="3">
    <source>
        <dbReference type="Proteomes" id="UP000639338"/>
    </source>
</evidence>
<gene>
    <name evidence="2" type="ORF">HCN44_009924</name>
</gene>
<feature type="region of interest" description="Disordered" evidence="1">
    <location>
        <begin position="71"/>
        <end position="92"/>
    </location>
</feature>
<evidence type="ECO:0000256" key="1">
    <source>
        <dbReference type="SAM" id="MobiDB-lite"/>
    </source>
</evidence>
<sequence length="149" mass="16846">MKENLKFTRSVVFKNLNEKITNADKNNIETTIVPVDKPISQGSNNKSKDQNNTEIIIKPVDFILPSGIKQVQPSSSTTDISSPFVQLSESDDEDDGMFIGFKESEINEAERLLKPKRGRKMLIRTGTPGRPRKFKQIDTAMFEGENEEQ</sequence>
<evidence type="ECO:0000313" key="2">
    <source>
        <dbReference type="EMBL" id="KAF7996088.1"/>
    </source>
</evidence>
<reference evidence="2 3" key="1">
    <citation type="submission" date="2020-08" db="EMBL/GenBank/DDBJ databases">
        <title>Aphidius gifuensis genome sequencing and assembly.</title>
        <authorList>
            <person name="Du Z."/>
        </authorList>
    </citation>
    <scope>NUCLEOTIDE SEQUENCE [LARGE SCALE GENOMIC DNA]</scope>
    <source>
        <strain evidence="2">YNYX2018</strain>
        <tissue evidence="2">Adults</tissue>
    </source>
</reference>
<feature type="compositionally biased region" description="Polar residues" evidence="1">
    <location>
        <begin position="71"/>
        <end position="88"/>
    </location>
</feature>
<name>A0A834XYT7_APHGI</name>
<comment type="caution">
    <text evidence="2">The sequence shown here is derived from an EMBL/GenBank/DDBJ whole genome shotgun (WGS) entry which is preliminary data.</text>
</comment>
<dbReference type="EMBL" id="JACMRX010000002">
    <property type="protein sequence ID" value="KAF7996088.1"/>
    <property type="molecule type" value="Genomic_DNA"/>
</dbReference>
<dbReference type="AlphaFoldDB" id="A0A834XYT7"/>
<organism evidence="2 3">
    <name type="scientific">Aphidius gifuensis</name>
    <name type="common">Parasitoid wasp</name>
    <dbReference type="NCBI Taxonomy" id="684658"/>
    <lineage>
        <taxon>Eukaryota</taxon>
        <taxon>Metazoa</taxon>
        <taxon>Ecdysozoa</taxon>
        <taxon>Arthropoda</taxon>
        <taxon>Hexapoda</taxon>
        <taxon>Insecta</taxon>
        <taxon>Pterygota</taxon>
        <taxon>Neoptera</taxon>
        <taxon>Endopterygota</taxon>
        <taxon>Hymenoptera</taxon>
        <taxon>Apocrita</taxon>
        <taxon>Ichneumonoidea</taxon>
        <taxon>Braconidae</taxon>
        <taxon>Aphidiinae</taxon>
        <taxon>Aphidius</taxon>
    </lineage>
</organism>
<dbReference type="Proteomes" id="UP000639338">
    <property type="component" value="Unassembled WGS sequence"/>
</dbReference>